<evidence type="ECO:0000313" key="2">
    <source>
        <dbReference type="Proteomes" id="UP000075809"/>
    </source>
</evidence>
<dbReference type="EMBL" id="KQ982558">
    <property type="protein sequence ID" value="KYQ54992.1"/>
    <property type="molecule type" value="Genomic_DNA"/>
</dbReference>
<reference evidence="1 2" key="1">
    <citation type="submission" date="2015-09" db="EMBL/GenBank/DDBJ databases">
        <title>Trachymyrmex zeteki WGS genome.</title>
        <authorList>
            <person name="Nygaard S."/>
            <person name="Hu H."/>
            <person name="Boomsma J."/>
            <person name="Zhang G."/>
        </authorList>
    </citation>
    <scope>NUCLEOTIDE SEQUENCE [LARGE SCALE GENOMIC DNA]</scope>
    <source>
        <strain evidence="1">Tzet28-1</strain>
        <tissue evidence="1">Whole body</tissue>
    </source>
</reference>
<feature type="non-terminal residue" evidence="1">
    <location>
        <position position="1"/>
    </location>
</feature>
<evidence type="ECO:0000313" key="1">
    <source>
        <dbReference type="EMBL" id="KYQ54992.1"/>
    </source>
</evidence>
<dbReference type="Proteomes" id="UP000075809">
    <property type="component" value="Unassembled WGS sequence"/>
</dbReference>
<proteinExistence type="predicted"/>
<accession>A0A151X3M3</accession>
<name>A0A151X3M3_9HYME</name>
<organism evidence="1 2">
    <name type="scientific">Mycetomoellerius zeteki</name>
    <dbReference type="NCBI Taxonomy" id="64791"/>
    <lineage>
        <taxon>Eukaryota</taxon>
        <taxon>Metazoa</taxon>
        <taxon>Ecdysozoa</taxon>
        <taxon>Arthropoda</taxon>
        <taxon>Hexapoda</taxon>
        <taxon>Insecta</taxon>
        <taxon>Pterygota</taxon>
        <taxon>Neoptera</taxon>
        <taxon>Endopterygota</taxon>
        <taxon>Hymenoptera</taxon>
        <taxon>Apocrita</taxon>
        <taxon>Aculeata</taxon>
        <taxon>Formicoidea</taxon>
        <taxon>Formicidae</taxon>
        <taxon>Myrmicinae</taxon>
        <taxon>Mycetomoellerius</taxon>
    </lineage>
</organism>
<sequence>NVLIPCRLVTTTSANCAAVNRDGLPLFTVVYRVTQYDLRLESAGERKEIHHLYRHVVSFLVEIPKCKISLTDTLNVRNVCRRKIGIMQTARKRSADSRITLATVARAGCVSTGRGRENGVYFSANLTGTRPYFIGCPKVAYSVDPGNIEIARGWKFGLVLENGAA</sequence>
<protein>
    <submittedName>
        <fullName evidence="1">Uncharacterized protein</fullName>
    </submittedName>
</protein>
<dbReference type="AlphaFoldDB" id="A0A151X3M3"/>
<keyword evidence="2" id="KW-1185">Reference proteome</keyword>
<gene>
    <name evidence="1" type="ORF">ALC60_06120</name>
</gene>